<dbReference type="Pfam" id="PF01638">
    <property type="entry name" value="HxlR"/>
    <property type="match status" value="1"/>
</dbReference>
<proteinExistence type="predicted"/>
<accession>A0ABQ5UMN7</accession>
<sequence>MEAHGLISRREDVATGGITYKITPVGNELGPIVHALGQWAHRNVDTEVTLEHLDARLLMWNIRRKVDRHALPMHQKTTIQFMFPELEDDQTNYWLIAKPGCDVDICWNDPGFNVDLFVSAELKAMTSAWLGLSRLDKEIDDQKIDLIGDEQLANSIGTWLVPSSLANC</sequence>
<reference evidence="2" key="1">
    <citation type="journal article" date="2014" name="Int. J. Syst. Evol. Microbiol.">
        <title>Complete genome of a new Firmicutes species belonging to the dominant human colonic microbiota ('Ruminococcus bicirculans') reveals two chromosomes and a selective capacity to utilize plant glucans.</title>
        <authorList>
            <consortium name="NISC Comparative Sequencing Program"/>
            <person name="Wegmann U."/>
            <person name="Louis P."/>
            <person name="Goesmann A."/>
            <person name="Henrissat B."/>
            <person name="Duncan S.H."/>
            <person name="Flint H.J."/>
        </authorList>
    </citation>
    <scope>NUCLEOTIDE SEQUENCE</scope>
    <source>
        <strain evidence="2">NBRC 107169</strain>
    </source>
</reference>
<dbReference type="EMBL" id="BSNI01000002">
    <property type="protein sequence ID" value="GLQ16563.1"/>
    <property type="molecule type" value="Genomic_DNA"/>
</dbReference>
<comment type="caution">
    <text evidence="2">The sequence shown here is derived from an EMBL/GenBank/DDBJ whole genome shotgun (WGS) entry which is preliminary data.</text>
</comment>
<name>A0ABQ5UMN7_9HYPH</name>
<dbReference type="InterPro" id="IPR002577">
    <property type="entry name" value="HTH_HxlR"/>
</dbReference>
<dbReference type="InterPro" id="IPR036388">
    <property type="entry name" value="WH-like_DNA-bd_sf"/>
</dbReference>
<keyword evidence="3" id="KW-1185">Reference proteome</keyword>
<protein>
    <recommendedName>
        <fullName evidence="1">HTH hxlR-type domain-containing protein</fullName>
    </recommendedName>
</protein>
<evidence type="ECO:0000313" key="3">
    <source>
        <dbReference type="Proteomes" id="UP001161405"/>
    </source>
</evidence>
<evidence type="ECO:0000259" key="1">
    <source>
        <dbReference type="Pfam" id="PF01638"/>
    </source>
</evidence>
<organism evidence="2 3">
    <name type="scientific">Maritalea porphyrae</name>
    <dbReference type="NCBI Taxonomy" id="880732"/>
    <lineage>
        <taxon>Bacteria</taxon>
        <taxon>Pseudomonadati</taxon>
        <taxon>Pseudomonadota</taxon>
        <taxon>Alphaproteobacteria</taxon>
        <taxon>Hyphomicrobiales</taxon>
        <taxon>Devosiaceae</taxon>
        <taxon>Maritalea</taxon>
    </lineage>
</organism>
<feature type="domain" description="HTH hxlR-type" evidence="1">
    <location>
        <begin position="2"/>
        <end position="46"/>
    </location>
</feature>
<dbReference type="Proteomes" id="UP001161405">
    <property type="component" value="Unassembled WGS sequence"/>
</dbReference>
<dbReference type="Gene3D" id="1.10.10.10">
    <property type="entry name" value="Winged helix-like DNA-binding domain superfamily/Winged helix DNA-binding domain"/>
    <property type="match status" value="1"/>
</dbReference>
<reference evidence="2" key="2">
    <citation type="submission" date="2023-01" db="EMBL/GenBank/DDBJ databases">
        <title>Draft genome sequence of Maritalea porphyrae strain NBRC 107169.</title>
        <authorList>
            <person name="Sun Q."/>
            <person name="Mori K."/>
        </authorList>
    </citation>
    <scope>NUCLEOTIDE SEQUENCE</scope>
    <source>
        <strain evidence="2">NBRC 107169</strain>
    </source>
</reference>
<evidence type="ECO:0000313" key="2">
    <source>
        <dbReference type="EMBL" id="GLQ16563.1"/>
    </source>
</evidence>
<gene>
    <name evidence="2" type="ORF">GCM10007879_08120</name>
</gene>